<evidence type="ECO:0000313" key="4">
    <source>
        <dbReference type="EMBL" id="PNR37864.1"/>
    </source>
</evidence>
<dbReference type="Gramene" id="Pp3c16_14380V3.5">
    <property type="protein sequence ID" value="Pp3c16_14380V3.5"/>
    <property type="gene ID" value="Pp3c16_14380"/>
</dbReference>
<feature type="region of interest" description="Disordered" evidence="2">
    <location>
        <begin position="360"/>
        <end position="440"/>
    </location>
</feature>
<dbReference type="AlphaFoldDB" id="A0A2K1J8L3"/>
<evidence type="ECO:0000313" key="6">
    <source>
        <dbReference type="Proteomes" id="UP000006727"/>
    </source>
</evidence>
<dbReference type="Gramene" id="Pp3c16_14380V3.1">
    <property type="protein sequence ID" value="Pp3c16_14380V3.1"/>
    <property type="gene ID" value="Pp3c16_14380"/>
</dbReference>
<feature type="domain" description="AIR9-like A9" evidence="3">
    <location>
        <begin position="521"/>
        <end position="601"/>
    </location>
</feature>
<name>A0A2K1J8L3_PHYPA</name>
<reference evidence="4 6" key="2">
    <citation type="journal article" date="2018" name="Plant J.">
        <title>The Physcomitrella patens chromosome-scale assembly reveals moss genome structure and evolution.</title>
        <authorList>
            <person name="Lang D."/>
            <person name="Ullrich K.K."/>
            <person name="Murat F."/>
            <person name="Fuchs J."/>
            <person name="Jenkins J."/>
            <person name="Haas F.B."/>
            <person name="Piednoel M."/>
            <person name="Gundlach H."/>
            <person name="Van Bel M."/>
            <person name="Meyberg R."/>
            <person name="Vives C."/>
            <person name="Morata J."/>
            <person name="Symeonidi A."/>
            <person name="Hiss M."/>
            <person name="Muchero W."/>
            <person name="Kamisugi Y."/>
            <person name="Saleh O."/>
            <person name="Blanc G."/>
            <person name="Decker E.L."/>
            <person name="van Gessel N."/>
            <person name="Grimwood J."/>
            <person name="Hayes R.D."/>
            <person name="Graham S.W."/>
            <person name="Gunter L.E."/>
            <person name="McDaniel S.F."/>
            <person name="Hoernstein S.N.W."/>
            <person name="Larsson A."/>
            <person name="Li F.W."/>
            <person name="Perroud P.F."/>
            <person name="Phillips J."/>
            <person name="Ranjan P."/>
            <person name="Rokshar D.S."/>
            <person name="Rothfels C.J."/>
            <person name="Schneider L."/>
            <person name="Shu S."/>
            <person name="Stevenson D.W."/>
            <person name="Thummler F."/>
            <person name="Tillich M."/>
            <person name="Villarreal Aguilar J.C."/>
            <person name="Widiez T."/>
            <person name="Wong G.K."/>
            <person name="Wymore A."/>
            <person name="Zhang Y."/>
            <person name="Zimmer A.D."/>
            <person name="Quatrano R.S."/>
            <person name="Mayer K.F.X."/>
            <person name="Goodstein D."/>
            <person name="Casacuberta J.M."/>
            <person name="Vandepoele K."/>
            <person name="Reski R."/>
            <person name="Cuming A.C."/>
            <person name="Tuskan G.A."/>
            <person name="Maumus F."/>
            <person name="Salse J."/>
            <person name="Schmutz J."/>
            <person name="Rensing S.A."/>
        </authorList>
    </citation>
    <scope>NUCLEOTIDE SEQUENCE [LARGE SCALE GENOMIC DNA]</scope>
    <source>
        <strain evidence="5 6">cv. Gransden 2004</strain>
    </source>
</reference>
<protein>
    <recommendedName>
        <fullName evidence="3">AIR9-like A9 domain-containing protein</fullName>
    </recommendedName>
</protein>
<accession>A0A2K1J8L3</accession>
<dbReference type="EMBL" id="ABEU02000016">
    <property type="protein sequence ID" value="PNR37864.1"/>
    <property type="molecule type" value="Genomic_DNA"/>
</dbReference>
<dbReference type="KEGG" id="ppp:112292992"/>
<dbReference type="RefSeq" id="XP_024397776.1">
    <property type="nucleotide sequence ID" value="XM_024542008.2"/>
</dbReference>
<feature type="compositionally biased region" description="Polar residues" evidence="2">
    <location>
        <begin position="206"/>
        <end position="215"/>
    </location>
</feature>
<feature type="coiled-coil region" evidence="1">
    <location>
        <begin position="72"/>
        <end position="99"/>
    </location>
</feature>
<evidence type="ECO:0000256" key="1">
    <source>
        <dbReference type="SAM" id="Coils"/>
    </source>
</evidence>
<dbReference type="FunCoup" id="A0A2K1J8L3">
    <property type="interactions" value="2224"/>
</dbReference>
<dbReference type="GeneID" id="112292992"/>
<dbReference type="InterPro" id="IPR056284">
    <property type="entry name" value="AIR9-like_A9"/>
</dbReference>
<dbReference type="Gramene" id="Pp3c16_14380V3.4">
    <property type="protein sequence ID" value="Pp3c16_14380V3.4"/>
    <property type="gene ID" value="Pp3c16_14380"/>
</dbReference>
<sequence>MMPSSVEAAVTERMAYSAVAHPGSDYIGENGFRPPDGHSDAGNGELRKSLESVDIASNVDSPNQVKELVDIIEAAEVTIRTQVEETEQLRNALRAAELELQSCKIGNPKQVGQGGYSSQQSSHGRNRNYQGEFALTQLSDYTNGTAERNRHSNGNLHEGMKNGVNHNRYNGTSATDDGRPFSPLSRRKDSEANFLRDAYQGLGSPTELQDSSNHNGYPRSQDMMVRPSEEELNPYFLKSRLMEASVKESQLVSEKRILERRVAELRLAYDQQQLGLVDAASKALSYRQNVLEENIRLTYSLQVAEQERTTYVQNLMPLLAEFDLQPPVSDAHSMVSHIKVLVQKLRSELELYENKMKNPQFYPQPYQSSYPTNQSYNHPPQSPTFLQSHNLEIVPSYSQRPTSPVQQLRPGRPGWDSGVSSPRYGGSRDQDGHLGGPNEQELSADASAIVPHDSVSARPNDGLDDLEGDDVLYNGANMRGDPSLCRSDVARINSPQLPSLPEEPNSPSCEDIDPLPGIVGLRIVGDAVLGGRLTACGHSINGTSLCIFQWVRHYQDGAAVMIEEAAQPEYTITADDCDSMVAIECVPMDECGRRGDLVTVMANDGNAISRDPMMQDQIDTYMTNGHASFDVNMLLQDGTSENVSEPATLVLRRSNFELRRISSRKVTINEKYVPDVLIKIPCGELLQCVICREDGGRDNYLELRDPRTRDMAVLTFRAFHKAAMDEKKSRRKWLRH</sequence>
<dbReference type="Pfam" id="PF23197">
    <property type="entry name" value="IG_AIR9"/>
    <property type="match status" value="1"/>
</dbReference>
<gene>
    <name evidence="5" type="primary">LOC112292992</name>
    <name evidence="4" type="ORF">PHYPA_020973</name>
</gene>
<dbReference type="EnsemblPlants" id="Pp3c16_14380V3.1">
    <property type="protein sequence ID" value="Pp3c16_14380V3.1"/>
    <property type="gene ID" value="Pp3c16_14380"/>
</dbReference>
<reference evidence="4 6" key="1">
    <citation type="journal article" date="2008" name="Science">
        <title>The Physcomitrella genome reveals evolutionary insights into the conquest of land by plants.</title>
        <authorList>
            <person name="Rensing S."/>
            <person name="Lang D."/>
            <person name="Zimmer A."/>
            <person name="Terry A."/>
            <person name="Salamov A."/>
            <person name="Shapiro H."/>
            <person name="Nishiyama T."/>
            <person name="Perroud P.-F."/>
            <person name="Lindquist E."/>
            <person name="Kamisugi Y."/>
            <person name="Tanahashi T."/>
            <person name="Sakakibara K."/>
            <person name="Fujita T."/>
            <person name="Oishi K."/>
            <person name="Shin-I T."/>
            <person name="Kuroki Y."/>
            <person name="Toyoda A."/>
            <person name="Suzuki Y."/>
            <person name="Hashimoto A."/>
            <person name="Yamaguchi K."/>
            <person name="Sugano A."/>
            <person name="Kohara Y."/>
            <person name="Fujiyama A."/>
            <person name="Anterola A."/>
            <person name="Aoki S."/>
            <person name="Ashton N."/>
            <person name="Barbazuk W.B."/>
            <person name="Barker E."/>
            <person name="Bennetzen J."/>
            <person name="Bezanilla M."/>
            <person name="Blankenship R."/>
            <person name="Cho S.H."/>
            <person name="Dutcher S."/>
            <person name="Estelle M."/>
            <person name="Fawcett J.A."/>
            <person name="Gundlach H."/>
            <person name="Hanada K."/>
            <person name="Heyl A."/>
            <person name="Hicks K.A."/>
            <person name="Hugh J."/>
            <person name="Lohr M."/>
            <person name="Mayer K."/>
            <person name="Melkozernov A."/>
            <person name="Murata T."/>
            <person name="Nelson D."/>
            <person name="Pils B."/>
            <person name="Prigge M."/>
            <person name="Reiss B."/>
            <person name="Renner T."/>
            <person name="Rombauts S."/>
            <person name="Rushton P."/>
            <person name="Sanderfoot A."/>
            <person name="Schween G."/>
            <person name="Shiu S.-H."/>
            <person name="Stueber K."/>
            <person name="Theodoulou F.L."/>
            <person name="Tu H."/>
            <person name="Van de Peer Y."/>
            <person name="Verrier P.J."/>
            <person name="Waters E."/>
            <person name="Wood A."/>
            <person name="Yang L."/>
            <person name="Cove D."/>
            <person name="Cuming A."/>
            <person name="Hasebe M."/>
            <person name="Lucas S."/>
            <person name="Mishler D.B."/>
            <person name="Reski R."/>
            <person name="Grigoriev I."/>
            <person name="Quatrano R.S."/>
            <person name="Boore J.L."/>
        </authorList>
    </citation>
    <scope>NUCLEOTIDE SEQUENCE [LARGE SCALE GENOMIC DNA]</scope>
    <source>
        <strain evidence="5 6">cv. Gransden 2004</strain>
    </source>
</reference>
<dbReference type="EnsemblPlants" id="Pp3c16_14380V3.5">
    <property type="protein sequence ID" value="Pp3c16_14380V3.5"/>
    <property type="gene ID" value="Pp3c16_14380"/>
</dbReference>
<dbReference type="OrthoDB" id="1890867at2759"/>
<evidence type="ECO:0000256" key="2">
    <source>
        <dbReference type="SAM" id="MobiDB-lite"/>
    </source>
</evidence>
<keyword evidence="1" id="KW-0175">Coiled coil</keyword>
<dbReference type="OMA" id="SEINGAM"/>
<dbReference type="Proteomes" id="UP000006727">
    <property type="component" value="Chromosome 16"/>
</dbReference>
<feature type="compositionally biased region" description="Polar residues" evidence="2">
    <location>
        <begin position="164"/>
        <end position="175"/>
    </location>
</feature>
<feature type="region of interest" description="Disordered" evidence="2">
    <location>
        <begin position="144"/>
        <end position="226"/>
    </location>
</feature>
<proteinExistence type="predicted"/>
<evidence type="ECO:0000313" key="5">
    <source>
        <dbReference type="EnsemblPlants" id="Pp3c16_14380V3.1"/>
    </source>
</evidence>
<dbReference type="PANTHER" id="PTHR31149">
    <property type="entry name" value="EXPRESSED PROTEIN"/>
    <property type="match status" value="1"/>
</dbReference>
<evidence type="ECO:0000259" key="3">
    <source>
        <dbReference type="Pfam" id="PF23197"/>
    </source>
</evidence>
<feature type="compositionally biased region" description="Polar residues" evidence="2">
    <location>
        <begin position="365"/>
        <end position="406"/>
    </location>
</feature>
<dbReference type="EnsemblPlants" id="Pp3c16_14380V3.4">
    <property type="protein sequence ID" value="Pp3c16_14380V3.4"/>
    <property type="gene ID" value="Pp3c16_14380"/>
</dbReference>
<keyword evidence="6" id="KW-1185">Reference proteome</keyword>
<dbReference type="PANTHER" id="PTHR31149:SF7">
    <property type="entry name" value="EXPRESSED PROTEIN"/>
    <property type="match status" value="1"/>
</dbReference>
<reference evidence="5" key="3">
    <citation type="submission" date="2020-12" db="UniProtKB">
        <authorList>
            <consortium name="EnsemblPlants"/>
        </authorList>
    </citation>
    <scope>IDENTIFICATION</scope>
</reference>
<organism evidence="4">
    <name type="scientific">Physcomitrium patens</name>
    <name type="common">Spreading-leaved earth moss</name>
    <name type="synonym">Physcomitrella patens</name>
    <dbReference type="NCBI Taxonomy" id="3218"/>
    <lineage>
        <taxon>Eukaryota</taxon>
        <taxon>Viridiplantae</taxon>
        <taxon>Streptophyta</taxon>
        <taxon>Embryophyta</taxon>
        <taxon>Bryophyta</taxon>
        <taxon>Bryophytina</taxon>
        <taxon>Bryopsida</taxon>
        <taxon>Funariidae</taxon>
        <taxon>Funariales</taxon>
        <taxon>Funariaceae</taxon>
        <taxon>Physcomitrium</taxon>
    </lineage>
</organism>
<feature type="region of interest" description="Disordered" evidence="2">
    <location>
        <begin position="107"/>
        <end position="126"/>
    </location>
</feature>
<dbReference type="PaxDb" id="3218-PP1S15_91V6.1"/>